<accession>A0A438MD91</accession>
<dbReference type="EMBL" id="SAUN01000001">
    <property type="protein sequence ID" value="RVX43759.1"/>
    <property type="molecule type" value="Genomic_DNA"/>
</dbReference>
<reference evidence="4 5" key="1">
    <citation type="submission" date="2019-01" db="EMBL/GenBank/DDBJ databases">
        <title>Sequencing the genomes of 1000 actinobacteria strains.</title>
        <authorList>
            <person name="Klenk H.-P."/>
        </authorList>
    </citation>
    <scope>NUCLEOTIDE SEQUENCE [LARGE SCALE GENOMIC DNA]</scope>
    <source>
        <strain evidence="4 5">DSM 43925</strain>
    </source>
</reference>
<organism evidence="4 5">
    <name type="scientific">Nonomuraea polychroma</name>
    <dbReference type="NCBI Taxonomy" id="46176"/>
    <lineage>
        <taxon>Bacteria</taxon>
        <taxon>Bacillati</taxon>
        <taxon>Actinomycetota</taxon>
        <taxon>Actinomycetes</taxon>
        <taxon>Streptosporangiales</taxon>
        <taxon>Streptosporangiaceae</taxon>
        <taxon>Nonomuraea</taxon>
    </lineage>
</organism>
<evidence type="ECO:0000259" key="3">
    <source>
        <dbReference type="Pfam" id="PF24879"/>
    </source>
</evidence>
<name>A0A438MD91_9ACTN</name>
<dbReference type="Pfam" id="PF24879">
    <property type="entry name" value="DUF7737"/>
    <property type="match status" value="1"/>
</dbReference>
<evidence type="ECO:0000313" key="4">
    <source>
        <dbReference type="EMBL" id="RVX43759.1"/>
    </source>
</evidence>
<feature type="domain" description="DUF7737" evidence="3">
    <location>
        <begin position="663"/>
        <end position="764"/>
    </location>
</feature>
<dbReference type="RefSeq" id="WP_127935637.1">
    <property type="nucleotide sequence ID" value="NZ_SAUN01000001.1"/>
</dbReference>
<sequence>MQLSPTAQRVHRHLTEPDAGYPDPWPNAAGLTAADLGHLLPLAYRVTGSGPAFSMRVTVTDQVRERQPVFDSESCLSLYEALVDGLARRKWADLCLAAAALLRCPGGAPSAELAAPARTLIEFMARERRIEEPYAFLAVAGLAGMDQVVEIMEEQKAQPLAAAELDLVMGLDPAGRALFAEIGPRTFGSPPELPDVWERLAAMPAYVDFARSTLEAADARLAAIHTGEIPYRADKAFGSVETAVIGRAARLALFRDELWLPELLGRLLSRVAVAPTTAKTLPSQALLYEVARAAERFPTPEAITALRTARALTRHAGVIKQLDRMIRKAEPGLADRIEVAFRMPDLGFGPGGRLEVPMGEHRAVVAPGEDGAFALSWWQGDRRLKAVPAAVRKERPDEVKRLRELVKQVQRQVTTLVKALEAGFAGEAAQPYETWREQIADHPIASTVAGRLIWEAEVAPGEWQAALGGLEGLRVRLWHPARATLAEVTGWREAVTEGRVRQPFKQAFREVYLLTPAEERTAAYSNRFAGHVVDYRRLYAIFKARGWRADMLGPWDGGDAGQATRVLAEGQWRASFFHDYLYDGPGEHASTDQVRFHRRVDGEWREAPLAEVPALVFSEAMRDVDLFVAVTSIAADPEWADRGHDRHLDYWRAASFGELPPSAEVRRDALARLLPRLSIAGRCTLTDRYLVVRGDLRTYKIHLGSANILMEPGDVYLCIVSAPDRNAGVFLPFEDDGRLALILSKALLLAGDSRITDETIVRQIKG</sequence>
<dbReference type="OrthoDB" id="9763697at2"/>
<protein>
    <submittedName>
        <fullName evidence="4">Uncharacterized protein DUF4132</fullName>
    </submittedName>
</protein>
<dbReference type="InterPro" id="IPR056639">
    <property type="entry name" value="DUF7737"/>
</dbReference>
<feature type="region of interest" description="Disordered" evidence="1">
    <location>
        <begin position="1"/>
        <end position="22"/>
    </location>
</feature>
<evidence type="ECO:0000256" key="1">
    <source>
        <dbReference type="SAM" id="MobiDB-lite"/>
    </source>
</evidence>
<proteinExistence type="predicted"/>
<evidence type="ECO:0000259" key="2">
    <source>
        <dbReference type="Pfam" id="PF13569"/>
    </source>
</evidence>
<keyword evidence="5" id="KW-1185">Reference proteome</keyword>
<dbReference type="AlphaFoldDB" id="A0A438MD91"/>
<evidence type="ECO:0000313" key="5">
    <source>
        <dbReference type="Proteomes" id="UP000284824"/>
    </source>
</evidence>
<feature type="domain" description="DUF4132" evidence="2">
    <location>
        <begin position="382"/>
        <end position="547"/>
    </location>
</feature>
<gene>
    <name evidence="4" type="ORF">EDD27_6455</name>
</gene>
<comment type="caution">
    <text evidence="4">The sequence shown here is derived from an EMBL/GenBank/DDBJ whole genome shotgun (WGS) entry which is preliminary data.</text>
</comment>
<dbReference type="Pfam" id="PF13569">
    <property type="entry name" value="DUF4132"/>
    <property type="match status" value="1"/>
</dbReference>
<dbReference type="InterPro" id="IPR025406">
    <property type="entry name" value="DUF4132"/>
</dbReference>
<dbReference type="Proteomes" id="UP000284824">
    <property type="component" value="Unassembled WGS sequence"/>
</dbReference>